<evidence type="ECO:0000313" key="3">
    <source>
        <dbReference type="Proteomes" id="UP000886998"/>
    </source>
</evidence>
<feature type="signal peptide" evidence="1">
    <location>
        <begin position="1"/>
        <end position="19"/>
    </location>
</feature>
<proteinExistence type="predicted"/>
<comment type="caution">
    <text evidence="2">The sequence shown here is derived from an EMBL/GenBank/DDBJ whole genome shotgun (WGS) entry which is preliminary data.</text>
</comment>
<accession>A0A8X7C722</accession>
<dbReference type="AlphaFoldDB" id="A0A8X7C722"/>
<organism evidence="2 3">
    <name type="scientific">Trichonephila inaurata madagascariensis</name>
    <dbReference type="NCBI Taxonomy" id="2747483"/>
    <lineage>
        <taxon>Eukaryota</taxon>
        <taxon>Metazoa</taxon>
        <taxon>Ecdysozoa</taxon>
        <taxon>Arthropoda</taxon>
        <taxon>Chelicerata</taxon>
        <taxon>Arachnida</taxon>
        <taxon>Araneae</taxon>
        <taxon>Araneomorphae</taxon>
        <taxon>Entelegynae</taxon>
        <taxon>Araneoidea</taxon>
        <taxon>Nephilidae</taxon>
        <taxon>Trichonephila</taxon>
        <taxon>Trichonephila inaurata</taxon>
    </lineage>
</organism>
<keyword evidence="3" id="KW-1185">Reference proteome</keyword>
<feature type="chain" id="PRO_5036454203" evidence="1">
    <location>
        <begin position="20"/>
        <end position="150"/>
    </location>
</feature>
<dbReference type="Proteomes" id="UP000886998">
    <property type="component" value="Unassembled WGS sequence"/>
</dbReference>
<reference evidence="2" key="1">
    <citation type="submission" date="2020-08" db="EMBL/GenBank/DDBJ databases">
        <title>Multicomponent nature underlies the extraordinary mechanical properties of spider dragline silk.</title>
        <authorList>
            <person name="Kono N."/>
            <person name="Nakamura H."/>
            <person name="Mori M."/>
            <person name="Yoshida Y."/>
            <person name="Ohtoshi R."/>
            <person name="Malay A.D."/>
            <person name="Moran D.A.P."/>
            <person name="Tomita M."/>
            <person name="Numata K."/>
            <person name="Arakawa K."/>
        </authorList>
    </citation>
    <scope>NUCLEOTIDE SEQUENCE</scope>
</reference>
<dbReference type="EMBL" id="BMAV01011926">
    <property type="protein sequence ID" value="GFY58140.1"/>
    <property type="molecule type" value="Genomic_DNA"/>
</dbReference>
<gene>
    <name evidence="2" type="ORF">TNIN_406831</name>
</gene>
<name>A0A8X7C722_9ARAC</name>
<sequence length="150" mass="15847">MKVFVVALVLVACLAFCEAKGCRFTEECEEDECCVSRSIFGRGNGKCEKLADKVKTSDVCFLHPNGLCFLTRGIGLIASRQEIPGSVLGEVNDGDSPLPLALLEAATACIGMSDSPLVKATAVLFLESPEKASTCLLAIGLLVGYRGKSQ</sequence>
<evidence type="ECO:0000313" key="2">
    <source>
        <dbReference type="EMBL" id="GFY58140.1"/>
    </source>
</evidence>
<evidence type="ECO:0000256" key="1">
    <source>
        <dbReference type="SAM" id="SignalP"/>
    </source>
</evidence>
<protein>
    <submittedName>
        <fullName evidence="2">Uncharacterized protein</fullName>
    </submittedName>
</protein>
<keyword evidence="1" id="KW-0732">Signal</keyword>